<dbReference type="EMBL" id="FZQP02004100">
    <property type="protein sequence ID" value="VVC99356.1"/>
    <property type="molecule type" value="Genomic_DNA"/>
</dbReference>
<dbReference type="GO" id="GO:0008270">
    <property type="term" value="F:zinc ion binding"/>
    <property type="evidence" value="ECO:0007669"/>
    <property type="project" value="UniProtKB-KW"/>
</dbReference>
<keyword evidence="8" id="KW-1185">Reference proteome</keyword>
<dbReference type="AlphaFoldDB" id="A0A5E4QR37"/>
<dbReference type="Pfam" id="PF01753">
    <property type="entry name" value="zf-MYND"/>
    <property type="match status" value="1"/>
</dbReference>
<dbReference type="PROSITE" id="PS01360">
    <property type="entry name" value="ZF_MYND_1"/>
    <property type="match status" value="1"/>
</dbReference>
<evidence type="ECO:0000313" key="8">
    <source>
        <dbReference type="Proteomes" id="UP000324832"/>
    </source>
</evidence>
<name>A0A5E4QR37_9NEOP</name>
<dbReference type="Proteomes" id="UP000324832">
    <property type="component" value="Unassembled WGS sequence"/>
</dbReference>
<reference evidence="7 8" key="1">
    <citation type="submission" date="2017-07" db="EMBL/GenBank/DDBJ databases">
        <authorList>
            <person name="Talla V."/>
            <person name="Backstrom N."/>
        </authorList>
    </citation>
    <scope>NUCLEOTIDE SEQUENCE [LARGE SCALE GENOMIC DNA]</scope>
</reference>
<accession>A0A5E4QR37</accession>
<protein>
    <recommendedName>
        <fullName evidence="6">MYND-type domain-containing protein</fullName>
    </recommendedName>
</protein>
<evidence type="ECO:0000256" key="3">
    <source>
        <dbReference type="ARBA" id="ARBA00022833"/>
    </source>
</evidence>
<dbReference type="Gene3D" id="6.10.140.2220">
    <property type="match status" value="1"/>
</dbReference>
<feature type="domain" description="MYND-type" evidence="6">
    <location>
        <begin position="76"/>
        <end position="113"/>
    </location>
</feature>
<evidence type="ECO:0000256" key="4">
    <source>
        <dbReference type="PROSITE-ProRule" id="PRU00134"/>
    </source>
</evidence>
<dbReference type="PROSITE" id="PS50865">
    <property type="entry name" value="ZF_MYND_2"/>
    <property type="match status" value="1"/>
</dbReference>
<feature type="region of interest" description="Disordered" evidence="5">
    <location>
        <begin position="128"/>
        <end position="169"/>
    </location>
</feature>
<evidence type="ECO:0000256" key="1">
    <source>
        <dbReference type="ARBA" id="ARBA00022723"/>
    </source>
</evidence>
<keyword evidence="1" id="KW-0479">Metal-binding</keyword>
<evidence type="ECO:0000259" key="6">
    <source>
        <dbReference type="PROSITE" id="PS50865"/>
    </source>
</evidence>
<dbReference type="InterPro" id="IPR002893">
    <property type="entry name" value="Znf_MYND"/>
</dbReference>
<keyword evidence="3" id="KW-0862">Zinc</keyword>
<dbReference type="SUPFAM" id="SSF144232">
    <property type="entry name" value="HIT/MYND zinc finger-like"/>
    <property type="match status" value="1"/>
</dbReference>
<evidence type="ECO:0000256" key="2">
    <source>
        <dbReference type="ARBA" id="ARBA00022771"/>
    </source>
</evidence>
<evidence type="ECO:0000313" key="7">
    <source>
        <dbReference type="EMBL" id="VVC99356.1"/>
    </source>
</evidence>
<keyword evidence="2 4" id="KW-0863">Zinc-finger</keyword>
<gene>
    <name evidence="7" type="ORF">LSINAPIS_LOCUS10249</name>
</gene>
<evidence type="ECO:0000256" key="5">
    <source>
        <dbReference type="SAM" id="MobiDB-lite"/>
    </source>
</evidence>
<organism evidence="7 8">
    <name type="scientific">Leptidea sinapis</name>
    <dbReference type="NCBI Taxonomy" id="189913"/>
    <lineage>
        <taxon>Eukaryota</taxon>
        <taxon>Metazoa</taxon>
        <taxon>Ecdysozoa</taxon>
        <taxon>Arthropoda</taxon>
        <taxon>Hexapoda</taxon>
        <taxon>Insecta</taxon>
        <taxon>Pterygota</taxon>
        <taxon>Neoptera</taxon>
        <taxon>Endopterygota</taxon>
        <taxon>Lepidoptera</taxon>
        <taxon>Glossata</taxon>
        <taxon>Ditrysia</taxon>
        <taxon>Papilionoidea</taxon>
        <taxon>Pieridae</taxon>
        <taxon>Dismorphiinae</taxon>
        <taxon>Leptidea</taxon>
    </lineage>
</organism>
<proteinExistence type="predicted"/>
<feature type="compositionally biased region" description="Basic and acidic residues" evidence="5">
    <location>
        <begin position="137"/>
        <end position="161"/>
    </location>
</feature>
<sequence length="169" mass="18405">MYMHTSFAEGPKAYSKDDKGPFIVHVSGEVSDLPMAGTSIRALKFGLFLHKNKFMHFAKDGVKSVGRNRRVPARVCLACGAPADFYCAGCLVAPYCCSQCQKTDWNRRHKNTCHNLAGVTAAKACGPKSPNNNAARDTADEKTRNCGEKPAESNSGIDKRLLSVPANRR</sequence>